<dbReference type="GO" id="GO:0030163">
    <property type="term" value="P:protein catabolic process"/>
    <property type="evidence" value="ECO:0007669"/>
    <property type="project" value="InterPro"/>
</dbReference>
<name>A0A927CRM6_9BACL</name>
<organism evidence="5 6">
    <name type="scientific">Paenibacillus arenilitoris</name>
    <dbReference type="NCBI Taxonomy" id="2772299"/>
    <lineage>
        <taxon>Bacteria</taxon>
        <taxon>Bacillati</taxon>
        <taxon>Bacillota</taxon>
        <taxon>Bacilli</taxon>
        <taxon>Bacillales</taxon>
        <taxon>Paenibacillaceae</taxon>
        <taxon>Paenibacillus</taxon>
    </lineage>
</organism>
<keyword evidence="2" id="KW-0812">Transmembrane</keyword>
<sequence length="335" mass="35808">MTRRNNARRLKLAVSILLSLGLIAAAVLIPFPYYLYQPGTVEKLSDYVLVENGKPSANDSFNLTTVYSIKVNNALTLLYGLISKDTEIHRADQIRGALTDGEYLSLLKHMMGSSQNNAMSAALRAAGMPAQAVYTGVFVRSLAEGSKAAGVIAPGDVIVEADGKPVTRLSELSELIGDGRRVPLTVELSESVAADGKGTTMPRIGIVTEDQYTIETPVKIEYAASDIGSPSAGFMFALEILDQLTDGELTRGKFVAGTGTIDAEGNVGQIGGIRDKLIAAERAGVELFFCPADVKASDRNEKDIRDEAKRRGDDITIVPVRTPAEAAAYLERLEG</sequence>
<evidence type="ECO:0000256" key="2">
    <source>
        <dbReference type="SAM" id="Phobius"/>
    </source>
</evidence>
<evidence type="ECO:0000259" key="4">
    <source>
        <dbReference type="PROSITE" id="PS51786"/>
    </source>
</evidence>
<evidence type="ECO:0000313" key="5">
    <source>
        <dbReference type="EMBL" id="MBD2872337.1"/>
    </source>
</evidence>
<accession>A0A927CRM6</accession>
<dbReference type="InterPro" id="IPR041489">
    <property type="entry name" value="PDZ_6"/>
</dbReference>
<gene>
    <name evidence="5" type="ORF">IDH41_27520</name>
</gene>
<dbReference type="SUPFAM" id="SSF50156">
    <property type="entry name" value="PDZ domain-like"/>
    <property type="match status" value="1"/>
</dbReference>
<dbReference type="AlphaFoldDB" id="A0A927CRM6"/>
<dbReference type="PROSITE" id="PS50106">
    <property type="entry name" value="PDZ"/>
    <property type="match status" value="1"/>
</dbReference>
<dbReference type="Gene3D" id="3.30.230.10">
    <property type="match status" value="1"/>
</dbReference>
<dbReference type="RefSeq" id="WP_190866922.1">
    <property type="nucleotide sequence ID" value="NZ_JACXIY010000045.1"/>
</dbReference>
<keyword evidence="1" id="KW-0645">Protease</keyword>
<dbReference type="GO" id="GO:0004252">
    <property type="term" value="F:serine-type endopeptidase activity"/>
    <property type="evidence" value="ECO:0007669"/>
    <property type="project" value="UniProtKB-UniRule"/>
</dbReference>
<dbReference type="InterPro" id="IPR036034">
    <property type="entry name" value="PDZ_sf"/>
</dbReference>
<dbReference type="Proteomes" id="UP000632125">
    <property type="component" value="Unassembled WGS sequence"/>
</dbReference>
<keyword evidence="1" id="KW-0720">Serine protease</keyword>
<dbReference type="PROSITE" id="PS51786">
    <property type="entry name" value="LON_PROTEOLYTIC"/>
    <property type="match status" value="1"/>
</dbReference>
<dbReference type="GO" id="GO:0005524">
    <property type="term" value="F:ATP binding"/>
    <property type="evidence" value="ECO:0007669"/>
    <property type="project" value="InterPro"/>
</dbReference>
<dbReference type="InterPro" id="IPR014721">
    <property type="entry name" value="Ribsml_uS5_D2-typ_fold_subgr"/>
</dbReference>
<comment type="catalytic activity">
    <reaction evidence="1">
        <text>Hydrolysis of proteins in presence of ATP.</text>
        <dbReference type="EC" id="3.4.21.53"/>
    </reaction>
</comment>
<dbReference type="GO" id="GO:0006508">
    <property type="term" value="P:proteolysis"/>
    <property type="evidence" value="ECO:0007669"/>
    <property type="project" value="UniProtKB-KW"/>
</dbReference>
<comment type="caution">
    <text evidence="5">The sequence shown here is derived from an EMBL/GenBank/DDBJ whole genome shotgun (WGS) entry which is preliminary data.</text>
</comment>
<dbReference type="InterPro" id="IPR001478">
    <property type="entry name" value="PDZ"/>
</dbReference>
<evidence type="ECO:0000313" key="6">
    <source>
        <dbReference type="Proteomes" id="UP000632125"/>
    </source>
</evidence>
<evidence type="ECO:0000256" key="1">
    <source>
        <dbReference type="PROSITE-ProRule" id="PRU01122"/>
    </source>
</evidence>
<keyword evidence="1" id="KW-0378">Hydrolase</keyword>
<dbReference type="GO" id="GO:0004176">
    <property type="term" value="F:ATP-dependent peptidase activity"/>
    <property type="evidence" value="ECO:0007669"/>
    <property type="project" value="UniProtKB-UniRule"/>
</dbReference>
<keyword evidence="2" id="KW-0472">Membrane</keyword>
<feature type="active site" evidence="1">
    <location>
        <position position="276"/>
    </location>
</feature>
<dbReference type="InterPro" id="IPR008269">
    <property type="entry name" value="Lon_proteolytic"/>
</dbReference>
<keyword evidence="6" id="KW-1185">Reference proteome</keyword>
<dbReference type="EMBL" id="JACXIY010000045">
    <property type="protein sequence ID" value="MBD2872337.1"/>
    <property type="molecule type" value="Genomic_DNA"/>
</dbReference>
<dbReference type="PANTHER" id="PTHR10046">
    <property type="entry name" value="ATP DEPENDENT LON PROTEASE FAMILY MEMBER"/>
    <property type="match status" value="1"/>
</dbReference>
<feature type="active site" evidence="1">
    <location>
        <position position="231"/>
    </location>
</feature>
<keyword evidence="2" id="KW-1133">Transmembrane helix</keyword>
<dbReference type="Pfam" id="PF17820">
    <property type="entry name" value="PDZ_6"/>
    <property type="match status" value="1"/>
</dbReference>
<reference evidence="5" key="1">
    <citation type="submission" date="2020-09" db="EMBL/GenBank/DDBJ databases">
        <title>A novel bacterium of genus Paenibacillus, isolated from South China Sea.</title>
        <authorList>
            <person name="Huang H."/>
            <person name="Mo K."/>
            <person name="Hu Y."/>
        </authorList>
    </citation>
    <scope>NUCLEOTIDE SEQUENCE</scope>
    <source>
        <strain evidence="5">IB182493</strain>
    </source>
</reference>
<proteinExistence type="inferred from homology"/>
<dbReference type="Gene3D" id="2.30.42.10">
    <property type="match status" value="1"/>
</dbReference>
<protein>
    <recommendedName>
        <fullName evidence="1">endopeptidase La</fullName>
        <ecNumber evidence="1">3.4.21.53</ecNumber>
    </recommendedName>
</protein>
<dbReference type="SUPFAM" id="SSF54211">
    <property type="entry name" value="Ribosomal protein S5 domain 2-like"/>
    <property type="match status" value="1"/>
</dbReference>
<dbReference type="InterPro" id="IPR027065">
    <property type="entry name" value="Lon_Prtase"/>
</dbReference>
<evidence type="ECO:0000259" key="3">
    <source>
        <dbReference type="PROSITE" id="PS50106"/>
    </source>
</evidence>
<comment type="similarity">
    <text evidence="1">Belongs to the peptidase S16 family.</text>
</comment>
<feature type="transmembrane region" description="Helical" evidence="2">
    <location>
        <begin position="12"/>
        <end position="36"/>
    </location>
</feature>
<dbReference type="InterPro" id="IPR020568">
    <property type="entry name" value="Ribosomal_Su5_D2-typ_SF"/>
</dbReference>
<feature type="domain" description="Lon proteolytic" evidence="4">
    <location>
        <begin position="224"/>
        <end position="333"/>
    </location>
</feature>
<dbReference type="Pfam" id="PF05362">
    <property type="entry name" value="Lon_C"/>
    <property type="match status" value="1"/>
</dbReference>
<dbReference type="EC" id="3.4.21.53" evidence="1"/>
<feature type="domain" description="PDZ" evidence="3">
    <location>
        <begin position="103"/>
        <end position="190"/>
    </location>
</feature>